<proteinExistence type="predicted"/>
<evidence type="ECO:0000313" key="1">
    <source>
        <dbReference type="EMBL" id="MBB4967710.1"/>
    </source>
</evidence>
<dbReference type="AlphaFoldDB" id="A0A7W7T9H9"/>
<accession>A0A7W7T9H9</accession>
<organism evidence="1 2">
    <name type="scientific">Saccharothrix violaceirubra</name>
    <dbReference type="NCBI Taxonomy" id="413306"/>
    <lineage>
        <taxon>Bacteria</taxon>
        <taxon>Bacillati</taxon>
        <taxon>Actinomycetota</taxon>
        <taxon>Actinomycetes</taxon>
        <taxon>Pseudonocardiales</taxon>
        <taxon>Pseudonocardiaceae</taxon>
        <taxon>Saccharothrix</taxon>
    </lineage>
</organism>
<evidence type="ECO:0008006" key="3">
    <source>
        <dbReference type="Google" id="ProtNLM"/>
    </source>
</evidence>
<sequence>MPEKRLDDATAGRLLAVAVENVRREYPVHWVHVVSADGGLVPQRELHPVFAGSFDWHSCVHQTWQIVRLLRLWPTLAGAEDASDTLDSLITLDGSRTEAAFFDGPQGSYWERPYGWAWLLTLAAELHTWESPWAAELEPLTSTIRDRFRSWIAGARLPVRTGTHGNTAFAAGLVLDAARAVDDVDLAAACESAALRWYSGDRGYGGFEPDAPDFLSPILTEADLMRRVLPADDFVSWFEELLPDLGGDRWRVLRSPVEVEDASDPYGAHLVGLALSRAWQWRAIGEALPPDHRFRTPASDAAAAHADAGWRYVFDQGYATEHWVGSYALYLGVGAFKG</sequence>
<comment type="caution">
    <text evidence="1">The sequence shown here is derived from an EMBL/GenBank/DDBJ whole genome shotgun (WGS) entry which is preliminary data.</text>
</comment>
<evidence type="ECO:0000313" key="2">
    <source>
        <dbReference type="Proteomes" id="UP000542674"/>
    </source>
</evidence>
<reference evidence="1 2" key="1">
    <citation type="submission" date="2020-08" db="EMBL/GenBank/DDBJ databases">
        <title>Sequencing the genomes of 1000 actinobacteria strains.</title>
        <authorList>
            <person name="Klenk H.-P."/>
        </authorList>
    </citation>
    <scope>NUCLEOTIDE SEQUENCE [LARGE SCALE GENOMIC DNA]</scope>
    <source>
        <strain evidence="1 2">DSM 45084</strain>
    </source>
</reference>
<protein>
    <recommendedName>
        <fullName evidence="3">DUF2891 family protein</fullName>
    </recommendedName>
</protein>
<keyword evidence="2" id="KW-1185">Reference proteome</keyword>
<gene>
    <name evidence="1" type="ORF">F4559_005069</name>
</gene>
<dbReference type="RefSeq" id="WP_184672624.1">
    <property type="nucleotide sequence ID" value="NZ_BAABAI010000010.1"/>
</dbReference>
<dbReference type="InterPro" id="IPR021365">
    <property type="entry name" value="DUF2891"/>
</dbReference>
<dbReference type="EMBL" id="JACHJS010000001">
    <property type="protein sequence ID" value="MBB4967710.1"/>
    <property type="molecule type" value="Genomic_DNA"/>
</dbReference>
<dbReference type="Pfam" id="PF11199">
    <property type="entry name" value="DUF2891"/>
    <property type="match status" value="1"/>
</dbReference>
<dbReference type="Proteomes" id="UP000542674">
    <property type="component" value="Unassembled WGS sequence"/>
</dbReference>
<name>A0A7W7T9H9_9PSEU</name>